<comment type="caution">
    <text evidence="11">The sequence shown here is derived from an EMBL/GenBank/DDBJ whole genome shotgun (WGS) entry which is preliminary data.</text>
</comment>
<dbReference type="InterPro" id="IPR017441">
    <property type="entry name" value="Protein_kinase_ATP_BS"/>
</dbReference>
<dbReference type="Pfam" id="PF00069">
    <property type="entry name" value="Pkinase"/>
    <property type="match status" value="1"/>
</dbReference>
<dbReference type="EMBL" id="JAMYJR010000062">
    <property type="protein sequence ID" value="MCO8277671.1"/>
    <property type="molecule type" value="Genomic_DNA"/>
</dbReference>
<organism evidence="11 12">
    <name type="scientific">Paractinoplanes aksuensis</name>
    <dbReference type="NCBI Taxonomy" id="2939490"/>
    <lineage>
        <taxon>Bacteria</taxon>
        <taxon>Bacillati</taxon>
        <taxon>Actinomycetota</taxon>
        <taxon>Actinomycetes</taxon>
        <taxon>Micromonosporales</taxon>
        <taxon>Micromonosporaceae</taxon>
        <taxon>Paractinoplanes</taxon>
    </lineage>
</organism>
<evidence type="ECO:0000256" key="2">
    <source>
        <dbReference type="ARBA" id="ARBA00012513"/>
    </source>
</evidence>
<dbReference type="CDD" id="cd14014">
    <property type="entry name" value="STKc_PknB_like"/>
    <property type="match status" value="1"/>
</dbReference>
<dbReference type="InterPro" id="IPR050660">
    <property type="entry name" value="NEK_Ser/Thr_kinase"/>
</dbReference>
<dbReference type="RefSeq" id="WP_253243681.1">
    <property type="nucleotide sequence ID" value="NZ_JAMYJR010000062.1"/>
</dbReference>
<dbReference type="SMART" id="SM00220">
    <property type="entry name" value="S_TKc"/>
    <property type="match status" value="1"/>
</dbReference>
<dbReference type="Gene3D" id="1.10.510.10">
    <property type="entry name" value="Transferase(Phosphotransferase) domain 1"/>
    <property type="match status" value="1"/>
</dbReference>
<dbReference type="PROSITE" id="PS51173">
    <property type="entry name" value="CBM2"/>
    <property type="match status" value="1"/>
</dbReference>
<dbReference type="InterPro" id="IPR008965">
    <property type="entry name" value="CBM2/CBM3_carb-bd_dom_sf"/>
</dbReference>
<dbReference type="InterPro" id="IPR011009">
    <property type="entry name" value="Kinase-like_dom_sf"/>
</dbReference>
<feature type="compositionally biased region" description="Basic and acidic residues" evidence="8">
    <location>
        <begin position="464"/>
        <end position="475"/>
    </location>
</feature>
<dbReference type="SMART" id="SM00637">
    <property type="entry name" value="CBD_II"/>
    <property type="match status" value="1"/>
</dbReference>
<evidence type="ECO:0000256" key="8">
    <source>
        <dbReference type="SAM" id="MobiDB-lite"/>
    </source>
</evidence>
<proteinExistence type="inferred from homology"/>
<evidence type="ECO:0000256" key="1">
    <source>
        <dbReference type="ARBA" id="ARBA00010886"/>
    </source>
</evidence>
<keyword evidence="3" id="KW-0808">Transferase</keyword>
<dbReference type="InterPro" id="IPR000719">
    <property type="entry name" value="Prot_kinase_dom"/>
</dbReference>
<dbReference type="SUPFAM" id="SSF56112">
    <property type="entry name" value="Protein kinase-like (PK-like)"/>
    <property type="match status" value="1"/>
</dbReference>
<comment type="similarity">
    <text evidence="1">Belongs to the protein kinase superfamily. NEK Ser/Thr protein kinase family. NIMA subfamily.</text>
</comment>
<dbReference type="Gene3D" id="2.60.40.290">
    <property type="match status" value="1"/>
</dbReference>
<dbReference type="InterPro" id="IPR008271">
    <property type="entry name" value="Ser/Thr_kinase_AS"/>
</dbReference>
<accession>A0ABT1E5Y5</accession>
<keyword evidence="5 11" id="KW-0418">Kinase</keyword>
<feature type="region of interest" description="Disordered" evidence="8">
    <location>
        <begin position="448"/>
        <end position="593"/>
    </location>
</feature>
<dbReference type="InterPro" id="IPR012291">
    <property type="entry name" value="CBM2_carb-bd_dom_sf"/>
</dbReference>
<dbReference type="Proteomes" id="UP001523369">
    <property type="component" value="Unassembled WGS sequence"/>
</dbReference>
<keyword evidence="6 7" id="KW-0067">ATP-binding</keyword>
<feature type="compositionally biased region" description="Low complexity" evidence="8">
    <location>
        <begin position="478"/>
        <end position="500"/>
    </location>
</feature>
<dbReference type="Pfam" id="PF00553">
    <property type="entry name" value="CBM_2"/>
    <property type="match status" value="1"/>
</dbReference>
<evidence type="ECO:0000259" key="9">
    <source>
        <dbReference type="PROSITE" id="PS50011"/>
    </source>
</evidence>
<dbReference type="PROSITE" id="PS00108">
    <property type="entry name" value="PROTEIN_KINASE_ST"/>
    <property type="match status" value="1"/>
</dbReference>
<dbReference type="SUPFAM" id="SSF49384">
    <property type="entry name" value="Carbohydrate-binding domain"/>
    <property type="match status" value="1"/>
</dbReference>
<dbReference type="EC" id="2.7.11.1" evidence="2"/>
<dbReference type="PANTHER" id="PTHR43671:SF13">
    <property type="entry name" value="SERINE_THREONINE-PROTEIN KINASE NEK2"/>
    <property type="match status" value="1"/>
</dbReference>
<dbReference type="Gene3D" id="3.30.200.20">
    <property type="entry name" value="Phosphorylase Kinase, domain 1"/>
    <property type="match status" value="1"/>
</dbReference>
<feature type="binding site" evidence="7">
    <location>
        <position position="37"/>
    </location>
    <ligand>
        <name>ATP</name>
        <dbReference type="ChEBI" id="CHEBI:30616"/>
    </ligand>
</feature>
<feature type="region of interest" description="Disordered" evidence="8">
    <location>
        <begin position="272"/>
        <end position="298"/>
    </location>
</feature>
<name>A0ABT1E5Y5_9ACTN</name>
<dbReference type="InterPro" id="IPR001919">
    <property type="entry name" value="CBD2"/>
</dbReference>
<evidence type="ECO:0000256" key="6">
    <source>
        <dbReference type="ARBA" id="ARBA00022840"/>
    </source>
</evidence>
<keyword evidence="4 7" id="KW-0547">Nucleotide-binding</keyword>
<keyword evidence="12" id="KW-1185">Reference proteome</keyword>
<feature type="compositionally biased region" description="Pro residues" evidence="8">
    <location>
        <begin position="501"/>
        <end position="511"/>
    </location>
</feature>
<sequence length="593" mass="61826">MRILGERYRLERAVGCGGMAAVWQAQDLVLHRRVAVKVLAPGLTGDADLTRAVLEEARAAARLSHPRLAGVHDYGETTDGDRRQPFVVMEFIDGTTVADHLAAGGAMPWAEALAACAQVADALTAAHRAGLVHRDVKPGNVMLTPDGVKLVDFGLAVAVGQLPVDPSGRLWGTARYLPPEQLRRERAVPAGDVYALGLLLFECLAGNPAWPADGIDALLAQRRRTPEPILPAPDGLPAAVDDLYRWCLRADPADRPSAAEVARLLHAAAPAGASSPATTGSLRAEVPAVPPTRPRPPRRFSRRIVAMTVAPAAVLAGTLGANLVTSAGEEAAQAGATSDEQATLCTANYSSSRRADGSFTAQLQMANTGEAPLTGWSARFTVPDGHHVTRISGLEWKQRADRVTVSADDVLRPGTAATVTVMGTFDRAEDATPTGFSLNGSECARAVTQVRSSDDNTVAPVTAGRDRPRATEARSSRTRAAATSSPRTKAPATSSTVPVRPTSPSPLPTSPAPATSRPSGTAPPSAPTGEPPRETSGEPTPTPTPKHSEPTEQTPDPTQPTPEPTIDPSDADAEPTTTADPSDGSLDPPGEIV</sequence>
<reference evidence="11 12" key="1">
    <citation type="submission" date="2022-06" db="EMBL/GenBank/DDBJ databases">
        <title>New Species of the Genus Actinoplanes, ActinopZanes ferrugineus.</title>
        <authorList>
            <person name="Ding P."/>
        </authorList>
    </citation>
    <scope>NUCLEOTIDE SEQUENCE [LARGE SCALE GENOMIC DNA]</scope>
    <source>
        <strain evidence="11 12">TRM88003</strain>
    </source>
</reference>
<evidence type="ECO:0000313" key="11">
    <source>
        <dbReference type="EMBL" id="MCO8277671.1"/>
    </source>
</evidence>
<evidence type="ECO:0000256" key="7">
    <source>
        <dbReference type="PROSITE-ProRule" id="PRU10141"/>
    </source>
</evidence>
<evidence type="ECO:0000256" key="3">
    <source>
        <dbReference type="ARBA" id="ARBA00022679"/>
    </source>
</evidence>
<evidence type="ECO:0000259" key="10">
    <source>
        <dbReference type="PROSITE" id="PS51173"/>
    </source>
</evidence>
<feature type="compositionally biased region" description="Low complexity" evidence="8">
    <location>
        <begin position="512"/>
        <end position="523"/>
    </location>
</feature>
<dbReference type="PROSITE" id="PS00107">
    <property type="entry name" value="PROTEIN_KINASE_ATP"/>
    <property type="match status" value="1"/>
</dbReference>
<feature type="domain" description="CBM2" evidence="10">
    <location>
        <begin position="338"/>
        <end position="446"/>
    </location>
</feature>
<dbReference type="GO" id="GO:0016301">
    <property type="term" value="F:kinase activity"/>
    <property type="evidence" value="ECO:0007669"/>
    <property type="project" value="UniProtKB-KW"/>
</dbReference>
<dbReference type="PANTHER" id="PTHR43671">
    <property type="entry name" value="SERINE/THREONINE-PROTEIN KINASE NEK"/>
    <property type="match status" value="1"/>
</dbReference>
<feature type="compositionally biased region" description="Low complexity" evidence="8">
    <location>
        <begin position="272"/>
        <end position="287"/>
    </location>
</feature>
<dbReference type="PROSITE" id="PS50011">
    <property type="entry name" value="PROTEIN_KINASE_DOM"/>
    <property type="match status" value="1"/>
</dbReference>
<protein>
    <recommendedName>
        <fullName evidence="2">non-specific serine/threonine protein kinase</fullName>
        <ecNumber evidence="2">2.7.11.1</ecNumber>
    </recommendedName>
</protein>
<evidence type="ECO:0000256" key="5">
    <source>
        <dbReference type="ARBA" id="ARBA00022777"/>
    </source>
</evidence>
<evidence type="ECO:0000256" key="4">
    <source>
        <dbReference type="ARBA" id="ARBA00022741"/>
    </source>
</evidence>
<gene>
    <name evidence="11" type="ORF">M1L60_44550</name>
</gene>
<evidence type="ECO:0000313" key="12">
    <source>
        <dbReference type="Proteomes" id="UP001523369"/>
    </source>
</evidence>
<feature type="domain" description="Protein kinase" evidence="9">
    <location>
        <begin position="8"/>
        <end position="269"/>
    </location>
</feature>